<dbReference type="AlphaFoldDB" id="A0A1X7U599"/>
<dbReference type="Gene3D" id="1.10.238.10">
    <property type="entry name" value="EF-hand"/>
    <property type="match status" value="1"/>
</dbReference>
<comment type="subcellular location">
    <subcellularLocation>
        <location evidence="1">Cytoplasm</location>
        <location evidence="1">Cytoskeleton</location>
        <location evidence="1">Flagellum axoneme</location>
    </subcellularLocation>
</comment>
<dbReference type="SMART" id="SM00676">
    <property type="entry name" value="DM10"/>
    <property type="match status" value="3"/>
</dbReference>
<feature type="domain" description="EF-hand" evidence="10">
    <location>
        <begin position="544"/>
        <end position="579"/>
    </location>
</feature>
<gene>
    <name evidence="12" type="primary">100634865</name>
</gene>
<dbReference type="GO" id="GO:0005874">
    <property type="term" value="C:microtubule"/>
    <property type="evidence" value="ECO:0007669"/>
    <property type="project" value="TreeGrafter"/>
</dbReference>
<dbReference type="FunCoup" id="A0A1X7U599">
    <property type="interactions" value="1"/>
</dbReference>
<evidence type="ECO:0000313" key="12">
    <source>
        <dbReference type="EnsemblMetazoa" id="Aqu2.1.22704_001"/>
    </source>
</evidence>
<dbReference type="InParanoid" id="A0A1X7U599"/>
<keyword evidence="6" id="KW-0206">Cytoskeleton</keyword>
<dbReference type="Pfam" id="PF06565">
    <property type="entry name" value="DM10_dom"/>
    <property type="match status" value="3"/>
</dbReference>
<reference evidence="13" key="1">
    <citation type="journal article" date="2010" name="Nature">
        <title>The Amphimedon queenslandica genome and the evolution of animal complexity.</title>
        <authorList>
            <person name="Srivastava M."/>
            <person name="Simakov O."/>
            <person name="Chapman J."/>
            <person name="Fahey B."/>
            <person name="Gauthier M.E."/>
            <person name="Mitros T."/>
            <person name="Richards G.S."/>
            <person name="Conaco C."/>
            <person name="Dacre M."/>
            <person name="Hellsten U."/>
            <person name="Larroux C."/>
            <person name="Putnam N.H."/>
            <person name="Stanke M."/>
            <person name="Adamska M."/>
            <person name="Darling A."/>
            <person name="Degnan S.M."/>
            <person name="Oakley T.H."/>
            <person name="Plachetzki D.C."/>
            <person name="Zhai Y."/>
            <person name="Adamski M."/>
            <person name="Calcino A."/>
            <person name="Cummins S.F."/>
            <person name="Goodstein D.M."/>
            <person name="Harris C."/>
            <person name="Jackson D.J."/>
            <person name="Leys S.P."/>
            <person name="Shu S."/>
            <person name="Woodcroft B.J."/>
            <person name="Vervoort M."/>
            <person name="Kosik K.S."/>
            <person name="Manning G."/>
            <person name="Degnan B.M."/>
            <person name="Rokhsar D.S."/>
        </authorList>
    </citation>
    <scope>NUCLEOTIDE SEQUENCE [LARGE SCALE GENOMIC DNA]</scope>
</reference>
<dbReference type="InterPro" id="IPR006602">
    <property type="entry name" value="DM10_dom"/>
</dbReference>
<dbReference type="InterPro" id="IPR040193">
    <property type="entry name" value="EFHC1/EFHC2/EFHB"/>
</dbReference>
<keyword evidence="7" id="KW-0966">Cell projection</keyword>
<feature type="domain" description="DM10" evidence="11">
    <location>
        <begin position="66"/>
        <end position="173"/>
    </location>
</feature>
<evidence type="ECO:0000256" key="4">
    <source>
        <dbReference type="ARBA" id="ARBA00022846"/>
    </source>
</evidence>
<keyword evidence="4" id="KW-0282">Flagellum</keyword>
<dbReference type="FunFam" id="2.30.29.170:FF:000002">
    <property type="entry name" value="EF-hand domain (C-terminal) containing 1"/>
    <property type="match status" value="1"/>
</dbReference>
<name>A0A1X7U599_AMPQE</name>
<evidence type="ECO:0000256" key="6">
    <source>
        <dbReference type="ARBA" id="ARBA00023212"/>
    </source>
</evidence>
<evidence type="ECO:0000256" key="3">
    <source>
        <dbReference type="ARBA" id="ARBA00022737"/>
    </source>
</evidence>
<dbReference type="GO" id="GO:0005509">
    <property type="term" value="F:calcium ion binding"/>
    <property type="evidence" value="ECO:0007669"/>
    <property type="project" value="InterPro"/>
</dbReference>
<evidence type="ECO:0000259" key="11">
    <source>
        <dbReference type="PROSITE" id="PS51336"/>
    </source>
</evidence>
<dbReference type="InterPro" id="IPR002048">
    <property type="entry name" value="EF_hand_dom"/>
</dbReference>
<dbReference type="FunFam" id="2.30.29.170:FF:000001">
    <property type="entry name" value="EF-hand domain containing 1"/>
    <property type="match status" value="1"/>
</dbReference>
<keyword evidence="3" id="KW-0677">Repeat</keyword>
<dbReference type="InterPro" id="IPR011992">
    <property type="entry name" value="EF-hand-dom_pair"/>
</dbReference>
<proteinExistence type="predicted"/>
<dbReference type="SUPFAM" id="SSF47473">
    <property type="entry name" value="EF-hand"/>
    <property type="match status" value="1"/>
</dbReference>
<dbReference type="FunFam" id="2.30.29.170:FF:000003">
    <property type="entry name" value="EF-hand domain (C-terminal) containing 1"/>
    <property type="match status" value="1"/>
</dbReference>
<evidence type="ECO:0000256" key="7">
    <source>
        <dbReference type="ARBA" id="ARBA00023273"/>
    </source>
</evidence>
<keyword evidence="5" id="KW-0969">Cilium</keyword>
<reference evidence="12" key="2">
    <citation type="submission" date="2017-05" db="UniProtKB">
        <authorList>
            <consortium name="EnsemblMetazoa"/>
        </authorList>
    </citation>
    <scope>IDENTIFICATION</scope>
</reference>
<dbReference type="SMART" id="SM00054">
    <property type="entry name" value="EFh"/>
    <property type="match status" value="2"/>
</dbReference>
<organism evidence="12">
    <name type="scientific">Amphimedon queenslandica</name>
    <name type="common">Sponge</name>
    <dbReference type="NCBI Taxonomy" id="400682"/>
    <lineage>
        <taxon>Eukaryota</taxon>
        <taxon>Metazoa</taxon>
        <taxon>Porifera</taxon>
        <taxon>Demospongiae</taxon>
        <taxon>Heteroscleromorpha</taxon>
        <taxon>Haplosclerida</taxon>
        <taxon>Niphatidae</taxon>
        <taxon>Amphimedon</taxon>
    </lineage>
</organism>
<evidence type="ECO:0000256" key="5">
    <source>
        <dbReference type="ARBA" id="ARBA00023069"/>
    </source>
</evidence>
<protein>
    <recommendedName>
        <fullName evidence="9">EF-hand domain-containing family member C2</fullName>
    </recommendedName>
</protein>
<evidence type="ECO:0000256" key="1">
    <source>
        <dbReference type="ARBA" id="ARBA00004611"/>
    </source>
</evidence>
<evidence type="ECO:0000256" key="9">
    <source>
        <dbReference type="ARBA" id="ARBA00039880"/>
    </source>
</evidence>
<evidence type="ECO:0000259" key="10">
    <source>
        <dbReference type="PROSITE" id="PS50222"/>
    </source>
</evidence>
<keyword evidence="13" id="KW-1185">Reference proteome</keyword>
<dbReference type="OrthoDB" id="10255210at2759"/>
<dbReference type="PANTHER" id="PTHR12086:SF11">
    <property type="entry name" value="EF-HAND DOMAIN-CONTAINING FAMILY MEMBER C2"/>
    <property type="match status" value="1"/>
</dbReference>
<evidence type="ECO:0000313" key="13">
    <source>
        <dbReference type="Proteomes" id="UP000007879"/>
    </source>
</evidence>
<dbReference type="EnsemblMetazoa" id="XM_003388957.3">
    <property type="protein sequence ID" value="XP_003389005.1"/>
    <property type="gene ID" value="LOC100634865"/>
</dbReference>
<dbReference type="eggNOG" id="KOG0043">
    <property type="taxonomic scope" value="Eukaryota"/>
</dbReference>
<dbReference type="Gene3D" id="2.30.29.170">
    <property type="match status" value="3"/>
</dbReference>
<evidence type="ECO:0000256" key="2">
    <source>
        <dbReference type="ARBA" id="ARBA00022490"/>
    </source>
</evidence>
<feature type="domain" description="DM10" evidence="11">
    <location>
        <begin position="217"/>
        <end position="356"/>
    </location>
</feature>
<dbReference type="Proteomes" id="UP000007879">
    <property type="component" value="Unassembled WGS sequence"/>
</dbReference>
<keyword evidence="2" id="KW-0963">Cytoplasm</keyword>
<feature type="domain" description="DM10" evidence="11">
    <location>
        <begin position="418"/>
        <end position="523"/>
    </location>
</feature>
<dbReference type="PROSITE" id="PS51336">
    <property type="entry name" value="DM10"/>
    <property type="match status" value="3"/>
</dbReference>
<dbReference type="EnsemblMetazoa" id="Aqu2.1.22704_001">
    <property type="protein sequence ID" value="Aqu2.1.22704_001"/>
    <property type="gene ID" value="Aqu2.1.22704"/>
</dbReference>
<sequence length="720" mass="81916">MALPLLPGNSFDKNLGRTNFHKAQFFDYNADVPVNKSAESGGQLDKNRSVYPEGVDKGEPAWVAFDRQVLRFNAYFQEGIEEKREEQFRVRNCVILFYLEDDSVQVNEKQIENSGIPQGTLIRRHRIPLPPPDDDKFYTVEHFNIGHCVQLYSKMFQITGCDQFTKNFLAKLGSKVPPAAEAPSDPYSEHRDKMIGSMQPHRPYERLDTLRQFLDCDRQVLRFYCLWDDTDSTFGDPHELVLHYYLADDTIEILEKIPQNSGRDSIPVFLRREKLPKNPPGMYQPGVQTKRTVLNVFGPTGHGGRYILDALKTGAVHNEYYHETDLTIGAVLNVWGRKVLLCDCDDFTKNFYSTKYNVGKFEPIQFPASSAREIKNDLPPYTGFGSEEDSLSSCLHLIPKAPRKDHAKFMEKDRQGLKSNVLRFVACLNSNTSTDIGRKFIVSYYLSDDTLTVYEPPIRNSGIIGGKFLERCRVAKPKANESDPSVYYQPEDFYIGAEVVFNNFSFILTEADEYAMRYMESNSDQFPHANINLILSKLKGPATAHIEKIKTAFNDADIDKKGFVTEEEFKTLVKGLAHGLLNEHEVLTLCRYYKTAKRPPLASLTTMVQADLKKNKFQKFSELESVLKSLDTEGSGYLPTGQVLHGCQLLELPVSDQLIEASMENCQKSKTGILYQEFLQLVNWVEHPVEPQDKLPENVPEEATTINYTSLIEDLTAAKS</sequence>
<dbReference type="PROSITE" id="PS50222">
    <property type="entry name" value="EF_HAND_2"/>
    <property type="match status" value="1"/>
</dbReference>
<dbReference type="KEGG" id="aqu:100634865"/>
<accession>A0A1X7U599</accession>
<dbReference type="STRING" id="400682.A0A1X7U599"/>
<evidence type="ECO:0000256" key="8">
    <source>
        <dbReference type="ARBA" id="ARBA00035003"/>
    </source>
</evidence>
<comment type="function">
    <text evidence="8">Microtubule inner protein (MIP) part of the dynein-decorated doublet microtubules (DMTs) in cilia axoneme, which is required for motile cilia beating.</text>
</comment>
<dbReference type="PANTHER" id="PTHR12086">
    <property type="entry name" value="EF-HAND DOMAIN C-TERMINAL CONTAINING PROTEIN"/>
    <property type="match status" value="1"/>
</dbReference>